<protein>
    <recommendedName>
        <fullName evidence="9">Sm protein F</fullName>
    </recommendedName>
</protein>
<dbReference type="PROSITE" id="PS52002">
    <property type="entry name" value="SM"/>
    <property type="match status" value="1"/>
</dbReference>
<keyword evidence="3 10" id="KW-0507">mRNA processing</keyword>
<evidence type="ECO:0000256" key="4">
    <source>
        <dbReference type="ARBA" id="ARBA00022728"/>
    </source>
</evidence>
<evidence type="ECO:0000313" key="12">
    <source>
        <dbReference type="EMBL" id="VVC37316.1"/>
    </source>
</evidence>
<evidence type="ECO:0000256" key="9">
    <source>
        <dbReference type="ARBA" id="ARBA00030144"/>
    </source>
</evidence>
<keyword evidence="8 10" id="KW-0687">Ribonucleoprotein</keyword>
<dbReference type="Gene3D" id="2.30.30.100">
    <property type="match status" value="1"/>
</dbReference>
<evidence type="ECO:0000256" key="6">
    <source>
        <dbReference type="ARBA" id="ARBA00023187"/>
    </source>
</evidence>
<dbReference type="SMART" id="SM00651">
    <property type="entry name" value="Sm"/>
    <property type="match status" value="1"/>
</dbReference>
<dbReference type="GO" id="GO:0000398">
    <property type="term" value="P:mRNA splicing, via spliceosome"/>
    <property type="evidence" value="ECO:0007669"/>
    <property type="project" value="InterPro"/>
</dbReference>
<keyword evidence="4 10" id="KW-0747">Spliceosome</keyword>
<evidence type="ECO:0000256" key="2">
    <source>
        <dbReference type="ARBA" id="ARBA00007927"/>
    </source>
</evidence>
<dbReference type="GO" id="GO:0071013">
    <property type="term" value="C:catalytic step 2 spliceosome"/>
    <property type="evidence" value="ECO:0007669"/>
    <property type="project" value="TreeGrafter"/>
</dbReference>
<accession>A0A5E4MY87</accession>
<reference evidence="12 13" key="1">
    <citation type="submission" date="2019-08" db="EMBL/GenBank/DDBJ databases">
        <authorList>
            <person name="Alioto T."/>
            <person name="Alioto T."/>
            <person name="Gomez Garrido J."/>
        </authorList>
    </citation>
    <scope>NUCLEOTIDE SEQUENCE [LARGE SCALE GENOMIC DNA]</scope>
</reference>
<dbReference type="SUPFAM" id="SSF50182">
    <property type="entry name" value="Sm-like ribonucleoproteins"/>
    <property type="match status" value="1"/>
</dbReference>
<dbReference type="PANTHER" id="PTHR11021:SF0">
    <property type="entry name" value="SMALL NUCLEAR RIBONUCLEOPROTEIN F"/>
    <property type="match status" value="1"/>
</dbReference>
<dbReference type="EMBL" id="CABPRJ010001444">
    <property type="protein sequence ID" value="VVC37316.1"/>
    <property type="molecule type" value="Genomic_DNA"/>
</dbReference>
<dbReference type="PANTHER" id="PTHR11021">
    <property type="entry name" value="SMALL NUCLEAR RIBONUCLEOPROTEIN F SNRNP-F"/>
    <property type="match status" value="1"/>
</dbReference>
<evidence type="ECO:0000256" key="10">
    <source>
        <dbReference type="PIRNR" id="PIRNR006609"/>
    </source>
</evidence>
<dbReference type="GO" id="GO:0005685">
    <property type="term" value="C:U1 snRNP"/>
    <property type="evidence" value="ECO:0007669"/>
    <property type="project" value="TreeGrafter"/>
</dbReference>
<keyword evidence="13" id="KW-1185">Reference proteome</keyword>
<evidence type="ECO:0000256" key="5">
    <source>
        <dbReference type="ARBA" id="ARBA00022884"/>
    </source>
</evidence>
<organism evidence="12 13">
    <name type="scientific">Cinara cedri</name>
    <dbReference type="NCBI Taxonomy" id="506608"/>
    <lineage>
        <taxon>Eukaryota</taxon>
        <taxon>Metazoa</taxon>
        <taxon>Ecdysozoa</taxon>
        <taxon>Arthropoda</taxon>
        <taxon>Hexapoda</taxon>
        <taxon>Insecta</taxon>
        <taxon>Pterygota</taxon>
        <taxon>Neoptera</taxon>
        <taxon>Paraneoptera</taxon>
        <taxon>Hemiptera</taxon>
        <taxon>Sternorrhyncha</taxon>
        <taxon>Aphidomorpha</taxon>
        <taxon>Aphidoidea</taxon>
        <taxon>Aphididae</taxon>
        <taxon>Lachninae</taxon>
        <taxon>Cinara</taxon>
    </lineage>
</organism>
<evidence type="ECO:0000256" key="8">
    <source>
        <dbReference type="ARBA" id="ARBA00023274"/>
    </source>
</evidence>
<dbReference type="InterPro" id="IPR047575">
    <property type="entry name" value="Sm"/>
</dbReference>
<dbReference type="CDD" id="cd01722">
    <property type="entry name" value="Sm_F"/>
    <property type="match status" value="1"/>
</dbReference>
<name>A0A5E4MY87_9HEMI</name>
<feature type="domain" description="Sm" evidence="11">
    <location>
        <begin position="7"/>
        <end position="79"/>
    </location>
</feature>
<dbReference type="InterPro" id="IPR034100">
    <property type="entry name" value="Sm_F"/>
</dbReference>
<comment type="similarity">
    <text evidence="2 10">Belongs to the snRNP Sm proteins family. SmF/LSm6 subfamily.</text>
</comment>
<gene>
    <name evidence="12" type="ORF">CINCED_3A007883</name>
</gene>
<dbReference type="OrthoDB" id="409625at2759"/>
<dbReference type="Proteomes" id="UP000325440">
    <property type="component" value="Unassembled WGS sequence"/>
</dbReference>
<keyword evidence="7 10" id="KW-0539">Nucleus</keyword>
<keyword evidence="6 10" id="KW-0508">mRNA splicing</keyword>
<dbReference type="InterPro" id="IPR010920">
    <property type="entry name" value="LSM_dom_sf"/>
</dbReference>
<evidence type="ECO:0000256" key="7">
    <source>
        <dbReference type="ARBA" id="ARBA00023242"/>
    </source>
</evidence>
<dbReference type="PIRSF" id="PIRSF006609">
    <property type="entry name" value="snRNP_SmF"/>
    <property type="match status" value="1"/>
</dbReference>
<dbReference type="InterPro" id="IPR016487">
    <property type="entry name" value="Lsm6/sSmF"/>
</dbReference>
<keyword evidence="5 10" id="KW-0694">RNA-binding</keyword>
<dbReference type="GO" id="GO:0003723">
    <property type="term" value="F:RNA binding"/>
    <property type="evidence" value="ECO:0007669"/>
    <property type="project" value="UniProtKB-UniRule"/>
</dbReference>
<dbReference type="Pfam" id="PF01423">
    <property type="entry name" value="LSM"/>
    <property type="match status" value="1"/>
</dbReference>
<comment type="function">
    <text evidence="10">Plays a role in pre-mRNA splicing as a core component of the spliceosomal U1, U2, U4 and U5 small nuclear ribonucleoproteins (snRNPs), the building blocks of the spliceosome.</text>
</comment>
<evidence type="ECO:0000256" key="1">
    <source>
        <dbReference type="ARBA" id="ARBA00004123"/>
    </source>
</evidence>
<evidence type="ECO:0000259" key="11">
    <source>
        <dbReference type="PROSITE" id="PS52002"/>
    </source>
</evidence>
<dbReference type="AlphaFoldDB" id="A0A5E4MY87"/>
<evidence type="ECO:0000313" key="13">
    <source>
        <dbReference type="Proteomes" id="UP000325440"/>
    </source>
</evidence>
<comment type="subcellular location">
    <subcellularLocation>
        <location evidence="1 10">Nucleus</location>
    </subcellularLocation>
</comment>
<evidence type="ECO:0000256" key="3">
    <source>
        <dbReference type="ARBA" id="ARBA00022664"/>
    </source>
</evidence>
<proteinExistence type="inferred from homology"/>
<dbReference type="InterPro" id="IPR001163">
    <property type="entry name" value="Sm_dom_euk/arc"/>
</dbReference>
<dbReference type="GO" id="GO:0034715">
    <property type="term" value="C:pICln-Sm protein complex"/>
    <property type="evidence" value="ECO:0007669"/>
    <property type="project" value="TreeGrafter"/>
</dbReference>
<sequence length="89" mass="9999">MATMPVNPKPYLNGLMGKTIIVKLKWGHEYKGFLVSTDNYMNIQLASATEFVEGSEPALLGEIMIRCNNVLYIRSVDDENEEGDAEMKD</sequence>